<comment type="caution">
    <text evidence="2">The sequence shown here is derived from an EMBL/GenBank/DDBJ whole genome shotgun (WGS) entry which is preliminary data.</text>
</comment>
<dbReference type="RefSeq" id="WP_218599988.1">
    <property type="nucleotide sequence ID" value="NZ_JADQDE010000095.1"/>
</dbReference>
<dbReference type="Proteomes" id="UP000694300">
    <property type="component" value="Unassembled WGS sequence"/>
</dbReference>
<organism evidence="2 3">
    <name type="scientific">Pseudonocardia oceani</name>
    <dbReference type="NCBI Taxonomy" id="2792013"/>
    <lineage>
        <taxon>Bacteria</taxon>
        <taxon>Bacillati</taxon>
        <taxon>Actinomycetota</taxon>
        <taxon>Actinomycetes</taxon>
        <taxon>Pseudonocardiales</taxon>
        <taxon>Pseudonocardiaceae</taxon>
        <taxon>Pseudonocardia</taxon>
    </lineage>
</organism>
<evidence type="ECO:0000313" key="2">
    <source>
        <dbReference type="EMBL" id="MBW0131280.1"/>
    </source>
</evidence>
<accession>A0ABS6UGC7</accession>
<proteinExistence type="predicted"/>
<name>A0ABS6UGC7_9PSEU</name>
<evidence type="ECO:0000256" key="1">
    <source>
        <dbReference type="SAM" id="MobiDB-lite"/>
    </source>
</evidence>
<evidence type="ECO:0000313" key="3">
    <source>
        <dbReference type="Proteomes" id="UP000694300"/>
    </source>
</evidence>
<feature type="compositionally biased region" description="Basic and acidic residues" evidence="1">
    <location>
        <begin position="99"/>
        <end position="120"/>
    </location>
</feature>
<protein>
    <submittedName>
        <fullName evidence="2">Uncharacterized protein</fullName>
    </submittedName>
</protein>
<feature type="region of interest" description="Disordered" evidence="1">
    <location>
        <begin position="99"/>
        <end position="141"/>
    </location>
</feature>
<gene>
    <name evidence="2" type="ORF">I4I82_26885</name>
</gene>
<dbReference type="EMBL" id="JADQDF010000001">
    <property type="protein sequence ID" value="MBW0131280.1"/>
    <property type="molecule type" value="Genomic_DNA"/>
</dbReference>
<keyword evidence="3" id="KW-1185">Reference proteome</keyword>
<sequence>MGVNEWLAAWAVRRAHVLVVEVPGWWTSRVAVERAVTARGWRTALSPADADVLVVCGVPGPRLAAAVDRVWDQLPGPRARTAVTGTDATGALDEVAARLQDDRRQRADARDRPDRTARPDDEPDDEMAPAGIPLAGGADDRDGLEMDVLQVPLGPVLPHWPAGLVLHCALHGDVVAGARTEVLDAGPLPRPPRAGTAASRTVAARCDGAARLLALAGWDAAADDARHARDLLLDDAAGAGAALGAVRARVRRSRVLRRQLSGLGPLDEGALRTHGLPPAAGGDVRDRLLVMLDPARGTAVPPDPGAVLAALPVLVRGLELGAARLVVAGLAPDTAAAVHRERAHA</sequence>
<reference evidence="2 3" key="1">
    <citation type="submission" date="2020-11" db="EMBL/GenBank/DDBJ databases">
        <title>Pseudonocardia abyssalis sp. nov. and Pseudonocardia oceani sp. nov., description and phylogenomic analysis of two novel actinomycetes isolated from the deep Southern Ocean.</title>
        <authorList>
            <person name="Parra J."/>
        </authorList>
    </citation>
    <scope>NUCLEOTIDE SEQUENCE [LARGE SCALE GENOMIC DNA]</scope>
    <source>
        <strain evidence="3">KRD185</strain>
    </source>
</reference>